<geneLocation type="plasmid" evidence="1 2">
    <name>pBM400</name>
</geneLocation>
<dbReference type="HOGENOM" id="CLU_3247338_0_0_9"/>
<dbReference type="KEGG" id="bmq:BMQ_pBM40003"/>
<evidence type="ECO:0000313" key="2">
    <source>
        <dbReference type="Proteomes" id="UP000000935"/>
    </source>
</evidence>
<accession>D5E3C7</accession>
<reference evidence="1 2" key="2">
    <citation type="journal article" date="2011" name="J. Bacteriol.">
        <title>Genome sequences of the biotechnologically important Bacillus megaterium strains QM B1551 and DSM319.</title>
        <authorList>
            <person name="Eppinger M."/>
            <person name="Bunk B."/>
            <person name="Johns M.A."/>
            <person name="Edirisinghe J.N."/>
            <person name="Kutumbaka K.K."/>
            <person name="Koenig S.S."/>
            <person name="Huot Creasy H."/>
            <person name="Rosovitz M.J."/>
            <person name="Riley D.R."/>
            <person name="Daugherty S."/>
            <person name="Martin M."/>
            <person name="Elbourne L.D."/>
            <person name="Paulsen I."/>
            <person name="Biedendieck R."/>
            <person name="Braun C."/>
            <person name="Grayburn S."/>
            <person name="Dhingra S."/>
            <person name="Lukyanchuk V."/>
            <person name="Ball B."/>
            <person name="Ul-Qamar R."/>
            <person name="Seibel J."/>
            <person name="Bremer E."/>
            <person name="Jahn D."/>
            <person name="Ravel J."/>
            <person name="Vary P.S."/>
        </authorList>
    </citation>
    <scope>NUCLEOTIDE SEQUENCE [LARGE SCALE GENOMIC DNA]</scope>
    <source>
        <strain evidence="2">ATCC 12872 / QMB1551</strain>
        <plasmid evidence="1">pBM400</plasmid>
    </source>
</reference>
<proteinExistence type="predicted"/>
<reference evidence="1 2" key="1">
    <citation type="journal article" date="2003" name="Appl. Environ. Microbiol.">
        <title>Sequencing and characterization of pBM400 from Bacillus megaterium QM B1551.</title>
        <authorList>
            <person name="Scholle M.D."/>
            <person name="White C.A."/>
            <person name="Kunnimalaiyaan M."/>
            <person name="Vary P.S."/>
        </authorList>
    </citation>
    <scope>NUCLEOTIDE SEQUENCE [LARGE SCALE GENOMIC DNA]</scope>
    <source>
        <strain evidence="2">ATCC 12872 / QMB1551</strain>
        <plasmid evidence="1">pBM400</plasmid>
    </source>
</reference>
<protein>
    <submittedName>
        <fullName evidence="1">Uncharacterized protein</fullName>
    </submittedName>
</protein>
<evidence type="ECO:0000313" key="1">
    <source>
        <dbReference type="EMBL" id="ADE72302.1"/>
    </source>
</evidence>
<gene>
    <name evidence="1" type="ordered locus">BMQ_pBM40003</name>
</gene>
<organism evidence="1 2">
    <name type="scientific">Priestia megaterium (strain ATCC 12872 / QMB1551)</name>
    <name type="common">Bacillus megaterium</name>
    <dbReference type="NCBI Taxonomy" id="545693"/>
    <lineage>
        <taxon>Bacteria</taxon>
        <taxon>Bacillati</taxon>
        <taxon>Bacillota</taxon>
        <taxon>Bacilli</taxon>
        <taxon>Bacillales</taxon>
        <taxon>Bacillaceae</taxon>
        <taxon>Priestia</taxon>
    </lineage>
</organism>
<dbReference type="EMBL" id="CP001987">
    <property type="protein sequence ID" value="ADE72302.1"/>
    <property type="molecule type" value="Genomic_DNA"/>
</dbReference>
<sequence>MELKMGNVDSTTVKKMMRRQRNLINHDSSFLKNQVHTLAIFG</sequence>
<name>D5E3C7_PRIM1</name>
<dbReference type="Proteomes" id="UP000000935">
    <property type="component" value="Plasmid pBM400"/>
</dbReference>
<dbReference type="AlphaFoldDB" id="D5E3C7"/>
<keyword evidence="1" id="KW-0614">Plasmid</keyword>
<keyword evidence="2" id="KW-1185">Reference proteome</keyword>